<dbReference type="SUPFAM" id="SSF53335">
    <property type="entry name" value="S-adenosyl-L-methionine-dependent methyltransferases"/>
    <property type="match status" value="1"/>
</dbReference>
<evidence type="ECO:0000313" key="2">
    <source>
        <dbReference type="EMBL" id="QBE50177.1"/>
    </source>
</evidence>
<dbReference type="Gene3D" id="3.40.50.150">
    <property type="entry name" value="Vaccinia Virus protein VP39"/>
    <property type="match status" value="1"/>
</dbReference>
<dbReference type="InterPro" id="IPR029063">
    <property type="entry name" value="SAM-dependent_MTases_sf"/>
</dbReference>
<evidence type="ECO:0000259" key="1">
    <source>
        <dbReference type="Pfam" id="PF18096"/>
    </source>
</evidence>
<feature type="domain" description="THUMP-like" evidence="1">
    <location>
        <begin position="314"/>
        <end position="385"/>
    </location>
</feature>
<dbReference type="InterPro" id="IPR041497">
    <property type="entry name" value="Thump-like"/>
</dbReference>
<dbReference type="GO" id="GO:0032259">
    <property type="term" value="P:methylation"/>
    <property type="evidence" value="ECO:0007669"/>
    <property type="project" value="UniProtKB-KW"/>
</dbReference>
<protein>
    <submittedName>
        <fullName evidence="2">SAM-dependent methyltransferase</fullName>
    </submittedName>
</protein>
<dbReference type="AlphaFoldDB" id="A0A4P6KHW9"/>
<keyword evidence="2" id="KW-0808">Transferase</keyword>
<proteinExistence type="predicted"/>
<keyword evidence="2" id="KW-0489">Methyltransferase</keyword>
<accession>A0A4P6KHW9</accession>
<sequence length="386" mass="40706">MLDRIAARQRDGHGVDAISRALRGEGVEPALLAAALTQTGLRAKARAKFGEIAADLLFTRAALEQATRERVADLHAERFRAAGCRSVADLGCGIGAESLALLRAGIAPLPVELDPLTAVFAQHNLAVAAGRLGAAIPGVRVGDAEQLGAEDADGVFLDPARRTAGHSDTRRVASPDDYSPSLRFAFALAERRPTGVKLGPGLDRDLIPDRAEAQWVSVDGDLVETGLWFGATARPGIRRAALVLRGAAAHELTADADAQDAPVEALGSYLYEPDGAVIRARLIGALAQRLDAGMVSGGIAYLTGDRLVETPFASAFRVVEELPAREKDLRRALAARGIGTLEIKKRGADADPAALRRRLKLRGDASATLFLTRAAGRHVALLAERC</sequence>
<reference evidence="2 3" key="1">
    <citation type="submission" date="2019-02" db="EMBL/GenBank/DDBJ databases">
        <authorList>
            <person name="Sun L."/>
            <person name="Pan D."/>
            <person name="Wu X."/>
        </authorList>
    </citation>
    <scope>NUCLEOTIDE SEQUENCE [LARGE SCALE GENOMIC DNA]</scope>
    <source>
        <strain evidence="2 3">JW-1</strain>
    </source>
</reference>
<dbReference type="GO" id="GO:0008168">
    <property type="term" value="F:methyltransferase activity"/>
    <property type="evidence" value="ECO:0007669"/>
    <property type="project" value="UniProtKB-KW"/>
</dbReference>
<name>A0A4P6KHW9_9MICO</name>
<dbReference type="OrthoDB" id="9810570at2"/>
<evidence type="ECO:0000313" key="3">
    <source>
        <dbReference type="Proteomes" id="UP000289260"/>
    </source>
</evidence>
<organism evidence="2 3">
    <name type="scientific">Leucobacter triazinivorans</name>
    <dbReference type="NCBI Taxonomy" id="1784719"/>
    <lineage>
        <taxon>Bacteria</taxon>
        <taxon>Bacillati</taxon>
        <taxon>Actinomycetota</taxon>
        <taxon>Actinomycetes</taxon>
        <taxon>Micrococcales</taxon>
        <taxon>Microbacteriaceae</taxon>
        <taxon>Leucobacter</taxon>
    </lineage>
</organism>
<dbReference type="Pfam" id="PF18096">
    <property type="entry name" value="Thump_like"/>
    <property type="match status" value="1"/>
</dbReference>
<dbReference type="EMBL" id="CP035806">
    <property type="protein sequence ID" value="QBE50177.1"/>
    <property type="molecule type" value="Genomic_DNA"/>
</dbReference>
<dbReference type="Proteomes" id="UP000289260">
    <property type="component" value="Chromosome"/>
</dbReference>
<dbReference type="KEGG" id="ltr:EVS81_03760"/>
<keyword evidence="3" id="KW-1185">Reference proteome</keyword>
<gene>
    <name evidence="2" type="ORF">EVS81_03760</name>
</gene>